<protein>
    <submittedName>
        <fullName evidence="1">Uncharacterized protein</fullName>
    </submittedName>
</protein>
<proteinExistence type="predicted"/>
<evidence type="ECO:0000313" key="1">
    <source>
        <dbReference type="EMBL" id="KKN98813.1"/>
    </source>
</evidence>
<sequence length="84" mass="9721">MVLVLGHSFRSQLFVKGDCIMQTTEKYDVVCHLKTPTRLRKYKTRSFSDLAKAREYAADELDSGRISELEIHGPHDYYDYCSAD</sequence>
<gene>
    <name evidence="1" type="ORF">LCGC14_0140540</name>
</gene>
<organism evidence="1">
    <name type="scientific">marine sediment metagenome</name>
    <dbReference type="NCBI Taxonomy" id="412755"/>
    <lineage>
        <taxon>unclassified sequences</taxon>
        <taxon>metagenomes</taxon>
        <taxon>ecological metagenomes</taxon>
    </lineage>
</organism>
<accession>A0A0F9Y2B1</accession>
<dbReference type="EMBL" id="LAZR01000049">
    <property type="protein sequence ID" value="KKN98813.1"/>
    <property type="molecule type" value="Genomic_DNA"/>
</dbReference>
<reference evidence="1" key="1">
    <citation type="journal article" date="2015" name="Nature">
        <title>Complex archaea that bridge the gap between prokaryotes and eukaryotes.</title>
        <authorList>
            <person name="Spang A."/>
            <person name="Saw J.H."/>
            <person name="Jorgensen S.L."/>
            <person name="Zaremba-Niedzwiedzka K."/>
            <person name="Martijn J."/>
            <person name="Lind A.E."/>
            <person name="van Eijk R."/>
            <person name="Schleper C."/>
            <person name="Guy L."/>
            <person name="Ettema T.J."/>
        </authorList>
    </citation>
    <scope>NUCLEOTIDE SEQUENCE</scope>
</reference>
<dbReference type="AlphaFoldDB" id="A0A0F9Y2B1"/>
<name>A0A0F9Y2B1_9ZZZZ</name>
<comment type="caution">
    <text evidence="1">The sequence shown here is derived from an EMBL/GenBank/DDBJ whole genome shotgun (WGS) entry which is preliminary data.</text>
</comment>